<proteinExistence type="inferred from homology"/>
<feature type="domain" description="Amine oxidase" evidence="2">
    <location>
        <begin position="13"/>
        <end position="249"/>
    </location>
</feature>
<protein>
    <recommendedName>
        <fullName evidence="2">Amine oxidase domain-containing protein</fullName>
    </recommendedName>
</protein>
<sequence length="429" mass="47010">MNTFDVAIVGGGIAGLTSAVYLAQAGKSVLVLEKASQLGGRAQTISKNGALFNLGGHALYRGGAAEEILNELEVNVSGGVPDTNGYAIWNDKLFELPGSLGAMVKTKLLTWSNKTELVRVMLKLKTIDAASIPHMSLRDWAEKEIKNPMVRNIFYALTRTSTYCIDYDQLLANAAIQQVQQGLKGVLYVNNGWQFIVESLRNKALTAGVTIYTNKKISSIDYGITHQLFCSDGETFEVSNVLLTTGPEQSMKLVKNAEGTLLEKWNQQASPIYAVCLDVALKKLPKSNHHFAIGIDQHILFSNHSRACSLSDDGKNVIQLIKYLGTNQEGSADCHKKELECFLDLMQPGWRKELVAQQFLPRMIVMQDMTSIKDIRYFGPSIPEIPGLYIAGDGAGHGEMLVDAAFASAKRAARAIEQNTGLNRLRKEA</sequence>
<evidence type="ECO:0000256" key="1">
    <source>
        <dbReference type="ARBA" id="ARBA00038322"/>
    </source>
</evidence>
<dbReference type="AlphaFoldDB" id="A0A161INH5"/>
<dbReference type="SUPFAM" id="SSF51905">
    <property type="entry name" value="FAD/NAD(P)-binding domain"/>
    <property type="match status" value="1"/>
</dbReference>
<evidence type="ECO:0000313" key="3">
    <source>
        <dbReference type="EMBL" id="ANC76275.1"/>
    </source>
</evidence>
<comment type="similarity">
    <text evidence="1">Belongs to the carotenoid/retinoid oxidoreductase family. CrtN subfamily.</text>
</comment>
<dbReference type="Proteomes" id="UP000076623">
    <property type="component" value="Chromosome"/>
</dbReference>
<dbReference type="Pfam" id="PF01593">
    <property type="entry name" value="Amino_oxidase"/>
    <property type="match status" value="1"/>
</dbReference>
<evidence type="ECO:0000313" key="4">
    <source>
        <dbReference type="Proteomes" id="UP000076623"/>
    </source>
</evidence>
<organism evidence="3 4">
    <name type="scientific">Fictibacillus phosphorivorans</name>
    <dbReference type="NCBI Taxonomy" id="1221500"/>
    <lineage>
        <taxon>Bacteria</taxon>
        <taxon>Bacillati</taxon>
        <taxon>Bacillota</taxon>
        <taxon>Bacilli</taxon>
        <taxon>Bacillales</taxon>
        <taxon>Fictibacillaceae</taxon>
        <taxon>Fictibacillus</taxon>
    </lineage>
</organism>
<dbReference type="RefSeq" id="WP_066392157.1">
    <property type="nucleotide sequence ID" value="NZ_CP015378.1"/>
</dbReference>
<keyword evidence="4" id="KW-1185">Reference proteome</keyword>
<dbReference type="KEGG" id="fpn:ABE65_005410"/>
<dbReference type="Gene3D" id="3.50.50.60">
    <property type="entry name" value="FAD/NAD(P)-binding domain"/>
    <property type="match status" value="1"/>
</dbReference>
<gene>
    <name evidence="3" type="ORF">ABE65_005410</name>
</gene>
<dbReference type="InterPro" id="IPR002937">
    <property type="entry name" value="Amino_oxidase"/>
</dbReference>
<name>A0A161INH5_9BACL</name>
<accession>A0A161INH5</accession>
<dbReference type="STRING" id="1221500.ABE65_005410"/>
<dbReference type="Gene3D" id="3.90.660.50">
    <property type="match status" value="1"/>
</dbReference>
<dbReference type="PANTHER" id="PTHR43734">
    <property type="entry name" value="PHYTOENE DESATURASE"/>
    <property type="match status" value="1"/>
</dbReference>
<dbReference type="EMBL" id="CP015378">
    <property type="protein sequence ID" value="ANC76275.1"/>
    <property type="molecule type" value="Genomic_DNA"/>
</dbReference>
<reference evidence="3 4" key="1">
    <citation type="submission" date="2016-04" db="EMBL/GenBank/DDBJ databases">
        <title>Complete genome sequence of Fictibacillus phosphorivorans G25-29, a strain toxic to nematodes.</title>
        <authorList>
            <person name="Zheng Z."/>
        </authorList>
    </citation>
    <scope>NUCLEOTIDE SEQUENCE [LARGE SCALE GENOMIC DNA]</scope>
    <source>
        <strain evidence="3 4">G25-29</strain>
    </source>
</reference>
<dbReference type="PANTHER" id="PTHR43734:SF1">
    <property type="entry name" value="PHYTOENE DESATURASE"/>
    <property type="match status" value="1"/>
</dbReference>
<evidence type="ECO:0000259" key="2">
    <source>
        <dbReference type="Pfam" id="PF01593"/>
    </source>
</evidence>
<dbReference type="InterPro" id="IPR036188">
    <property type="entry name" value="FAD/NAD-bd_sf"/>
</dbReference>
<dbReference type="GO" id="GO:0016491">
    <property type="term" value="F:oxidoreductase activity"/>
    <property type="evidence" value="ECO:0007669"/>
    <property type="project" value="InterPro"/>
</dbReference>